<dbReference type="InterPro" id="IPR001940">
    <property type="entry name" value="Peptidase_S1C"/>
</dbReference>
<dbReference type="Pfam" id="PF13365">
    <property type="entry name" value="Trypsin_2"/>
    <property type="match status" value="1"/>
</dbReference>
<feature type="region of interest" description="Disordered" evidence="1">
    <location>
        <begin position="1"/>
        <end position="94"/>
    </location>
</feature>
<dbReference type="Proteomes" id="UP001500751">
    <property type="component" value="Unassembled WGS sequence"/>
</dbReference>
<dbReference type="PANTHER" id="PTHR22939:SF129">
    <property type="entry name" value="SERINE PROTEASE HTRA2, MITOCHONDRIAL"/>
    <property type="match status" value="1"/>
</dbReference>
<dbReference type="InterPro" id="IPR009003">
    <property type="entry name" value="Peptidase_S1_PA"/>
</dbReference>
<keyword evidence="4" id="KW-1185">Reference proteome</keyword>
<evidence type="ECO:0008006" key="5">
    <source>
        <dbReference type="Google" id="ProtNLM"/>
    </source>
</evidence>
<organism evidence="3 4">
    <name type="scientific">Catenulispora yoronensis</name>
    <dbReference type="NCBI Taxonomy" id="450799"/>
    <lineage>
        <taxon>Bacteria</taxon>
        <taxon>Bacillati</taxon>
        <taxon>Actinomycetota</taxon>
        <taxon>Actinomycetes</taxon>
        <taxon>Catenulisporales</taxon>
        <taxon>Catenulisporaceae</taxon>
        <taxon>Catenulispora</taxon>
    </lineage>
</organism>
<protein>
    <recommendedName>
        <fullName evidence="5">Serine protease PepD</fullName>
    </recommendedName>
</protein>
<dbReference type="EMBL" id="BAAAQN010000013">
    <property type="protein sequence ID" value="GAA2027821.1"/>
    <property type="molecule type" value="Genomic_DNA"/>
</dbReference>
<comment type="caution">
    <text evidence="3">The sequence shown here is derived from an EMBL/GenBank/DDBJ whole genome shotgun (WGS) entry which is preliminary data.</text>
</comment>
<keyword evidence="2" id="KW-0812">Transmembrane</keyword>
<evidence type="ECO:0000256" key="2">
    <source>
        <dbReference type="SAM" id="Phobius"/>
    </source>
</evidence>
<proteinExistence type="predicted"/>
<feature type="transmembrane region" description="Helical" evidence="2">
    <location>
        <begin position="100"/>
        <end position="123"/>
    </location>
</feature>
<accession>A0ABP5FJ71</accession>
<dbReference type="PANTHER" id="PTHR22939">
    <property type="entry name" value="SERINE PROTEASE FAMILY S1C HTRA-RELATED"/>
    <property type="match status" value="1"/>
</dbReference>
<name>A0ABP5FJ71_9ACTN</name>
<keyword evidence="2" id="KW-1133">Transmembrane helix</keyword>
<evidence type="ECO:0000313" key="4">
    <source>
        <dbReference type="Proteomes" id="UP001500751"/>
    </source>
</evidence>
<keyword evidence="2" id="KW-0472">Membrane</keyword>
<dbReference type="Gene3D" id="2.40.10.10">
    <property type="entry name" value="Trypsin-like serine proteases"/>
    <property type="match status" value="2"/>
</dbReference>
<gene>
    <name evidence="3" type="ORF">GCM10009839_28490</name>
</gene>
<dbReference type="RefSeq" id="WP_344666043.1">
    <property type="nucleotide sequence ID" value="NZ_BAAAQN010000013.1"/>
</dbReference>
<dbReference type="PRINTS" id="PR00834">
    <property type="entry name" value="PROTEASES2C"/>
</dbReference>
<dbReference type="SUPFAM" id="SSF50494">
    <property type="entry name" value="Trypsin-like serine proteases"/>
    <property type="match status" value="1"/>
</dbReference>
<reference evidence="4" key="1">
    <citation type="journal article" date="2019" name="Int. J. Syst. Evol. Microbiol.">
        <title>The Global Catalogue of Microorganisms (GCM) 10K type strain sequencing project: providing services to taxonomists for standard genome sequencing and annotation.</title>
        <authorList>
            <consortium name="The Broad Institute Genomics Platform"/>
            <consortium name="The Broad Institute Genome Sequencing Center for Infectious Disease"/>
            <person name="Wu L."/>
            <person name="Ma J."/>
        </authorList>
    </citation>
    <scope>NUCLEOTIDE SEQUENCE [LARGE SCALE GENOMIC DNA]</scope>
    <source>
        <strain evidence="4">JCM 16014</strain>
    </source>
</reference>
<evidence type="ECO:0000313" key="3">
    <source>
        <dbReference type="EMBL" id="GAA2027821.1"/>
    </source>
</evidence>
<evidence type="ECO:0000256" key="1">
    <source>
        <dbReference type="SAM" id="MobiDB-lite"/>
    </source>
</evidence>
<sequence length="373" mass="36608">MTGFEHDPYQPQRPAAGDPQPWGGGQTPSGPMFGPGQDSTEPGYPAMTGSYGTQAAPGAIGAPGVHTAPGSPNGPGPYGFPYAPPPEPPEPPRRKRRMGLALVVAGTIAASAVAGGVAGTVAAHQNPSTAAAAAAPTSNSAVNTPISNQTGTPTTTVGQVAKAALPTVVQVTVTTYQGKSVGSGVILSADGKILTNNHVVADAADSGGQTTVTFNDGKTAQATIIGTDSGSDLAVIQAQGVSGLPTASLGDSDKVQVGDTVVAIGSPDGLQSTVTSGIVSALNRQVTVSSGQSRYSSGSQVTYKAIQTDASINPGNSGGPLLNAQGQVIGINSAIYSPTSAFGGQGGSVGLGFSIPVNQVKTLLGKLEGGQTS</sequence>
<dbReference type="InterPro" id="IPR043504">
    <property type="entry name" value="Peptidase_S1_PA_chymotrypsin"/>
</dbReference>